<gene>
    <name evidence="1" type="ORF">NTEN_LOCUS12996</name>
</gene>
<protein>
    <submittedName>
        <fullName evidence="1">Uncharacterized protein</fullName>
    </submittedName>
</protein>
<accession>A0A6H5H267</accession>
<keyword evidence="2" id="KW-1185">Reference proteome</keyword>
<evidence type="ECO:0000313" key="2">
    <source>
        <dbReference type="Proteomes" id="UP000479000"/>
    </source>
</evidence>
<dbReference type="Proteomes" id="UP000479000">
    <property type="component" value="Unassembled WGS sequence"/>
</dbReference>
<name>A0A6H5H267_9HEMI</name>
<evidence type="ECO:0000313" key="1">
    <source>
        <dbReference type="EMBL" id="CAB0007735.1"/>
    </source>
</evidence>
<dbReference type="OrthoDB" id="6629632at2759"/>
<organism evidence="1 2">
    <name type="scientific">Nesidiocoris tenuis</name>
    <dbReference type="NCBI Taxonomy" id="355587"/>
    <lineage>
        <taxon>Eukaryota</taxon>
        <taxon>Metazoa</taxon>
        <taxon>Ecdysozoa</taxon>
        <taxon>Arthropoda</taxon>
        <taxon>Hexapoda</taxon>
        <taxon>Insecta</taxon>
        <taxon>Pterygota</taxon>
        <taxon>Neoptera</taxon>
        <taxon>Paraneoptera</taxon>
        <taxon>Hemiptera</taxon>
        <taxon>Heteroptera</taxon>
        <taxon>Panheteroptera</taxon>
        <taxon>Cimicomorpha</taxon>
        <taxon>Miridae</taxon>
        <taxon>Dicyphina</taxon>
        <taxon>Nesidiocoris</taxon>
    </lineage>
</organism>
<dbReference type="AlphaFoldDB" id="A0A6H5H267"/>
<proteinExistence type="predicted"/>
<dbReference type="EMBL" id="CADCXU010019356">
    <property type="protein sequence ID" value="CAB0007735.1"/>
    <property type="molecule type" value="Genomic_DNA"/>
</dbReference>
<sequence length="353" mass="39887">MFQVVTLSQVFSKQSIARFRETHSRGDHRIFSDLRRRCKASSRSCYNNYINEIQSSARTVTKKFWNHVNYRYGDSPGCLMSCGWTRGRPPILLVLLAFSRSTSHRFMSIRRRGAKIQGLGHHRSLRQAFRSTLSPLGLSLPPWMRVEEWGQMVSRRSCSGIAPIHSVEFSPRSSICPSLWASCPPSGSTLSLLRSLRRVTGLTLEITARYAPFRQSQRPWLLVGALRPAMRQYIVPEQHGFIGGRSTTTSLLTSQEVVLRSFEEGCQVDCVCADFAKAFNKVPHQRLLLKLESFLIFGRLLAWLASYLAEEHLLTLVHGPLRCPARLASGPSTFFDFLNNVGTVLPNDVGFLV</sequence>
<reference evidence="1 2" key="1">
    <citation type="submission" date="2020-02" db="EMBL/GenBank/DDBJ databases">
        <authorList>
            <person name="Ferguson B K."/>
        </authorList>
    </citation>
    <scope>NUCLEOTIDE SEQUENCE [LARGE SCALE GENOMIC DNA]</scope>
</reference>